<dbReference type="InterPro" id="IPR000914">
    <property type="entry name" value="SBP_5_dom"/>
</dbReference>
<dbReference type="EMBL" id="JAAAIN010000002">
    <property type="protein sequence ID" value="KAG0323448.1"/>
    <property type="molecule type" value="Genomic_DNA"/>
</dbReference>
<proteinExistence type="predicted"/>
<dbReference type="PANTHER" id="PTHR30290">
    <property type="entry name" value="PERIPLASMIC BINDING COMPONENT OF ABC TRANSPORTER"/>
    <property type="match status" value="1"/>
</dbReference>
<dbReference type="SUPFAM" id="SSF53850">
    <property type="entry name" value="Periplasmic binding protein-like II"/>
    <property type="match status" value="1"/>
</dbReference>
<protein>
    <recommendedName>
        <fullName evidence="2">Solute-binding protein family 5 domain-containing protein</fullName>
    </recommendedName>
</protein>
<dbReference type="Pfam" id="PF00496">
    <property type="entry name" value="SBP_bac_5"/>
    <property type="match status" value="1"/>
</dbReference>
<keyword evidence="4" id="KW-1185">Reference proteome</keyword>
<dbReference type="Proteomes" id="UP000823405">
    <property type="component" value="Unassembled WGS sequence"/>
</dbReference>
<accession>A0A9P6RMA0</accession>
<gene>
    <name evidence="3" type="ORF">BGZ97_004079</name>
</gene>
<dbReference type="OrthoDB" id="3472756at2759"/>
<evidence type="ECO:0000313" key="4">
    <source>
        <dbReference type="Proteomes" id="UP000823405"/>
    </source>
</evidence>
<reference evidence="3" key="1">
    <citation type="journal article" date="2020" name="Fungal Divers.">
        <title>Resolving the Mortierellaceae phylogeny through synthesis of multi-gene phylogenetics and phylogenomics.</title>
        <authorList>
            <person name="Vandepol N."/>
            <person name="Liber J."/>
            <person name="Desiro A."/>
            <person name="Na H."/>
            <person name="Kennedy M."/>
            <person name="Barry K."/>
            <person name="Grigoriev I.V."/>
            <person name="Miller A.N."/>
            <person name="O'Donnell K."/>
            <person name="Stajich J.E."/>
            <person name="Bonito G."/>
        </authorList>
    </citation>
    <scope>NUCLEOTIDE SEQUENCE</scope>
    <source>
        <strain evidence="3">NVP60</strain>
    </source>
</reference>
<dbReference type="PIRSF" id="PIRSF002741">
    <property type="entry name" value="MppA"/>
    <property type="match status" value="1"/>
</dbReference>
<evidence type="ECO:0000313" key="3">
    <source>
        <dbReference type="EMBL" id="KAG0323448.1"/>
    </source>
</evidence>
<dbReference type="Gene3D" id="3.40.190.10">
    <property type="entry name" value="Periplasmic binding protein-like II"/>
    <property type="match status" value="1"/>
</dbReference>
<keyword evidence="1" id="KW-0732">Signal</keyword>
<dbReference type="GO" id="GO:1904680">
    <property type="term" value="F:peptide transmembrane transporter activity"/>
    <property type="evidence" value="ECO:0007669"/>
    <property type="project" value="TreeGrafter"/>
</dbReference>
<feature type="domain" description="Solute-binding protein family 5" evidence="2">
    <location>
        <begin position="83"/>
        <end position="463"/>
    </location>
</feature>
<comment type="caution">
    <text evidence="3">The sequence shown here is derived from an EMBL/GenBank/DDBJ whole genome shotgun (WGS) entry which is preliminary data.</text>
</comment>
<evidence type="ECO:0000256" key="1">
    <source>
        <dbReference type="ARBA" id="ARBA00022729"/>
    </source>
</evidence>
<dbReference type="Gene3D" id="3.90.76.10">
    <property type="entry name" value="Dipeptide-binding Protein, Domain 1"/>
    <property type="match status" value="1"/>
</dbReference>
<organism evidence="3 4">
    <name type="scientific">Linnemannia gamsii</name>
    <dbReference type="NCBI Taxonomy" id="64522"/>
    <lineage>
        <taxon>Eukaryota</taxon>
        <taxon>Fungi</taxon>
        <taxon>Fungi incertae sedis</taxon>
        <taxon>Mucoromycota</taxon>
        <taxon>Mortierellomycotina</taxon>
        <taxon>Mortierellomycetes</taxon>
        <taxon>Mortierellales</taxon>
        <taxon>Mortierellaceae</taxon>
        <taxon>Linnemannia</taxon>
    </lineage>
</organism>
<sequence length="546" mass="60365">MPIIKEKGFMKQKLIAACCASLLLLSAPLTVVAKSVVSKSLTVCTEASPDGFDVVQYNALVTTNASADLIFNGLVAFDEVTSKIVPALAEKWEVSADGLNYTFYLRPNVHFQTRGAFNPSRTLHADDVVFTFDRMLNPANPWHKVAGPSGFPHAQSLQLPERLKAIQKIDANTVRFTLNQPDATFLSVLTMGFASIYSADYANQLLTANRTADFNLEPVGTGPFMLRSYQKDALIRYDRHPQYWGARPQVDQLIYAITPDPAVRVQRLRAGECQISLSPRPQDVSAMRINELVKTIETPGFMTAFVALNTQHKPLDNKKVRQAINLAFDRTNYLNTLFNGMALPAGNPYPPGTWSYAENIQPRPHNIARAKQLLAEAGYPKGFETVIWTRPTGSTLNPNPQTGAELLQADLEKIGIKAQVKIVEWGELIREAKQGEHDLLFMGWAGDNGDPDNFLTPQFSCAAVRSGTNFTRFCQPELDGLIAKAKATTDQAQRTQFYLAAQKIIYDAALWLPIGHPKVIALARGNISGYRVSAFGRQNFNAVSFN</sequence>
<dbReference type="InterPro" id="IPR030678">
    <property type="entry name" value="Peptide/Ni-bd"/>
</dbReference>
<dbReference type="Gene3D" id="3.10.105.10">
    <property type="entry name" value="Dipeptide-binding Protein, Domain 3"/>
    <property type="match status" value="1"/>
</dbReference>
<dbReference type="PANTHER" id="PTHR30290:SF38">
    <property type="entry name" value="D,D-DIPEPTIDE-BINDING PERIPLASMIC PROTEIN DDPA-RELATED"/>
    <property type="match status" value="1"/>
</dbReference>
<dbReference type="AlphaFoldDB" id="A0A9P6RMA0"/>
<name>A0A9P6RMA0_9FUNG</name>
<dbReference type="CDD" id="cd08493">
    <property type="entry name" value="PBP2_DppA_like"/>
    <property type="match status" value="1"/>
</dbReference>
<dbReference type="InterPro" id="IPR039424">
    <property type="entry name" value="SBP_5"/>
</dbReference>
<dbReference type="GO" id="GO:0042938">
    <property type="term" value="P:dipeptide transport"/>
    <property type="evidence" value="ECO:0007669"/>
    <property type="project" value="TreeGrafter"/>
</dbReference>
<dbReference type="GO" id="GO:0042597">
    <property type="term" value="C:periplasmic space"/>
    <property type="evidence" value="ECO:0007669"/>
    <property type="project" value="UniProtKB-ARBA"/>
</dbReference>
<dbReference type="GO" id="GO:0043190">
    <property type="term" value="C:ATP-binding cassette (ABC) transporter complex"/>
    <property type="evidence" value="ECO:0007669"/>
    <property type="project" value="InterPro"/>
</dbReference>
<evidence type="ECO:0000259" key="2">
    <source>
        <dbReference type="Pfam" id="PF00496"/>
    </source>
</evidence>